<proteinExistence type="predicted"/>
<organism evidence="2 3">
    <name type="scientific">Iphiclides podalirius</name>
    <name type="common">scarce swallowtail</name>
    <dbReference type="NCBI Taxonomy" id="110791"/>
    <lineage>
        <taxon>Eukaryota</taxon>
        <taxon>Metazoa</taxon>
        <taxon>Ecdysozoa</taxon>
        <taxon>Arthropoda</taxon>
        <taxon>Hexapoda</taxon>
        <taxon>Insecta</taxon>
        <taxon>Pterygota</taxon>
        <taxon>Neoptera</taxon>
        <taxon>Endopterygota</taxon>
        <taxon>Lepidoptera</taxon>
        <taxon>Glossata</taxon>
        <taxon>Ditrysia</taxon>
        <taxon>Papilionoidea</taxon>
        <taxon>Papilionidae</taxon>
        <taxon>Papilioninae</taxon>
        <taxon>Iphiclides</taxon>
    </lineage>
</organism>
<dbReference type="EMBL" id="OW152830">
    <property type="protein sequence ID" value="CAH2048569.1"/>
    <property type="molecule type" value="Genomic_DNA"/>
</dbReference>
<feature type="region of interest" description="Disordered" evidence="1">
    <location>
        <begin position="78"/>
        <end position="112"/>
    </location>
</feature>
<feature type="non-terminal residue" evidence="2">
    <location>
        <position position="1"/>
    </location>
</feature>
<feature type="compositionally biased region" description="Gly residues" evidence="1">
    <location>
        <begin position="78"/>
        <end position="94"/>
    </location>
</feature>
<dbReference type="Proteomes" id="UP000837857">
    <property type="component" value="Chromosome 18"/>
</dbReference>
<evidence type="ECO:0000313" key="3">
    <source>
        <dbReference type="Proteomes" id="UP000837857"/>
    </source>
</evidence>
<accession>A0ABN8I450</accession>
<gene>
    <name evidence="2" type="ORF">IPOD504_LOCUS6183</name>
</gene>
<sequence length="161" mass="17539">MRSERGGRLPGPTPARLRLRFRSRYRSRFRAHNTHARTTLAKLIRIAWAIRLDSVEARARAFSGLSCGVLVRQSGARGAGVARGGGGGGGGGRGRPLARSRHQVGQAPAALGARPALRAHHLRTAARRALRHRPQHSRPLSKLHLVRRVSCGMVFTMRDTG</sequence>
<name>A0ABN8I450_9NEOP</name>
<keyword evidence="3" id="KW-1185">Reference proteome</keyword>
<protein>
    <submittedName>
        <fullName evidence="2">Uncharacterized protein</fullName>
    </submittedName>
</protein>
<evidence type="ECO:0000256" key="1">
    <source>
        <dbReference type="SAM" id="MobiDB-lite"/>
    </source>
</evidence>
<reference evidence="2" key="1">
    <citation type="submission" date="2022-03" db="EMBL/GenBank/DDBJ databases">
        <authorList>
            <person name="Martin H S."/>
        </authorList>
    </citation>
    <scope>NUCLEOTIDE SEQUENCE</scope>
</reference>
<evidence type="ECO:0000313" key="2">
    <source>
        <dbReference type="EMBL" id="CAH2048569.1"/>
    </source>
</evidence>